<comment type="caution">
    <text evidence="2">The sequence shown here is derived from an EMBL/GenBank/DDBJ whole genome shotgun (WGS) entry which is preliminary data.</text>
</comment>
<accession>A0A147I7R7</accession>
<dbReference type="AlphaFoldDB" id="A0A147I7R7"/>
<keyword evidence="1" id="KW-1133">Transmembrane helix</keyword>
<evidence type="ECO:0000313" key="3">
    <source>
        <dbReference type="Proteomes" id="UP000074310"/>
    </source>
</evidence>
<feature type="transmembrane region" description="Helical" evidence="1">
    <location>
        <begin position="39"/>
        <end position="57"/>
    </location>
</feature>
<dbReference type="RefSeq" id="WP_058754692.1">
    <property type="nucleotide sequence ID" value="NZ_LDTB01000009.1"/>
</dbReference>
<keyword evidence="3" id="KW-1185">Reference proteome</keyword>
<keyword evidence="1" id="KW-0472">Membrane</keyword>
<name>A0A147I7R7_9SPHN</name>
<evidence type="ECO:0000256" key="1">
    <source>
        <dbReference type="SAM" id="Phobius"/>
    </source>
</evidence>
<gene>
    <name evidence="2" type="ORF">NS334_04055</name>
</gene>
<protein>
    <submittedName>
        <fullName evidence="2">Uncharacterized protein</fullName>
    </submittedName>
</protein>
<organism evidence="2 3">
    <name type="scientific">Sphingomonas endophytica</name>
    <dbReference type="NCBI Taxonomy" id="869719"/>
    <lineage>
        <taxon>Bacteria</taxon>
        <taxon>Pseudomonadati</taxon>
        <taxon>Pseudomonadota</taxon>
        <taxon>Alphaproteobacteria</taxon>
        <taxon>Sphingomonadales</taxon>
        <taxon>Sphingomonadaceae</taxon>
        <taxon>Sphingomonas</taxon>
    </lineage>
</organism>
<keyword evidence="1" id="KW-0812">Transmembrane</keyword>
<sequence>MEIDDALDRWADRPAPPRLDGIEDRVLARLSAAPAPRTLTGAAFAVAAAFALALGIASNALPAPAQAAAPIGTPAGLAPSTLLDVR</sequence>
<reference evidence="2 3" key="1">
    <citation type="journal article" date="2016" name="Front. Microbiol.">
        <title>Genomic Resource of Rice Seed Associated Bacteria.</title>
        <authorList>
            <person name="Midha S."/>
            <person name="Bansal K."/>
            <person name="Sharma S."/>
            <person name="Kumar N."/>
            <person name="Patil P.P."/>
            <person name="Chaudhry V."/>
            <person name="Patil P.B."/>
        </authorList>
    </citation>
    <scope>NUCLEOTIDE SEQUENCE [LARGE SCALE GENOMIC DNA]</scope>
    <source>
        <strain evidence="2 3">NS334</strain>
    </source>
</reference>
<proteinExistence type="predicted"/>
<evidence type="ECO:0000313" key="2">
    <source>
        <dbReference type="EMBL" id="KTT75023.1"/>
    </source>
</evidence>
<dbReference type="OrthoDB" id="7573715at2"/>
<dbReference type="EMBL" id="LDTB01000009">
    <property type="protein sequence ID" value="KTT75023.1"/>
    <property type="molecule type" value="Genomic_DNA"/>
</dbReference>
<dbReference type="PATRIC" id="fig|869719.3.peg.3650"/>
<dbReference type="Proteomes" id="UP000074310">
    <property type="component" value="Unassembled WGS sequence"/>
</dbReference>